<dbReference type="InterPro" id="IPR042070">
    <property type="entry name" value="PucR_C-HTH_sf"/>
</dbReference>
<dbReference type="EMBL" id="BAABFB010000075">
    <property type="protein sequence ID" value="GAA4490616.1"/>
    <property type="molecule type" value="Genomic_DNA"/>
</dbReference>
<name>A0ABP8PPI8_9NOCA</name>
<protein>
    <submittedName>
        <fullName evidence="5">PucR family transcriptional regulator</fullName>
    </submittedName>
</protein>
<dbReference type="Proteomes" id="UP001501183">
    <property type="component" value="Unassembled WGS sequence"/>
</dbReference>
<dbReference type="Pfam" id="PF14361">
    <property type="entry name" value="RsbRD_N"/>
    <property type="match status" value="1"/>
</dbReference>
<sequence>MKGEAPPPEIVDLMGDVAELMLADLDQLVAEMDAAEVDLTPMVGADAALVADVSASNRANAARLLALFARRDGRPAPIDVPPEALDVARTVARRGIDLDVIFQSYRRGQNVAWQHYLAHATRVVTSVPLLVQLLEVSSQRMFEYVDHVIGAVIAAAQREREEVLGGALARRAETVRLILDGAPIDGRRAGDRLGYDLARRHTALVLWAQPPGGVQGALESAAAVLARAAGARPPLTLSVGTSTLWAWLGTDAGPELDALRGAIGQAGSNVRVAVGPTRPGIAGFRRSHEAALAIQSLLAGHPGGARLALYRDLEVTALAAHDHDRAAEFVAATLGPLAADTPGAGRLRETLRVFLDEAENAPRAAARLHTHRNTVLQRVARATELLGHHPGERRLAIELALELAHQIGPRVLTRA</sequence>
<organism evidence="5 6">
    <name type="scientific">Rhodococcus olei</name>
    <dbReference type="NCBI Taxonomy" id="2161675"/>
    <lineage>
        <taxon>Bacteria</taxon>
        <taxon>Bacillati</taxon>
        <taxon>Actinomycetota</taxon>
        <taxon>Actinomycetes</taxon>
        <taxon>Mycobacteriales</taxon>
        <taxon>Nocardiaceae</taxon>
        <taxon>Rhodococcus</taxon>
    </lineage>
</organism>
<accession>A0ABP8PPI8</accession>
<feature type="domain" description="RsbT co-antagonist protein RsbRD N-terminal" evidence="3">
    <location>
        <begin position="27"/>
        <end position="171"/>
    </location>
</feature>
<evidence type="ECO:0000313" key="5">
    <source>
        <dbReference type="EMBL" id="GAA4490616.1"/>
    </source>
</evidence>
<feature type="domain" description="CdaR GGDEF-like" evidence="4">
    <location>
        <begin position="187"/>
        <end position="293"/>
    </location>
</feature>
<comment type="caution">
    <text evidence="5">The sequence shown here is derived from an EMBL/GenBank/DDBJ whole genome shotgun (WGS) entry which is preliminary data.</text>
</comment>
<feature type="domain" description="PucR C-terminal helix-turn-helix" evidence="2">
    <location>
        <begin position="347"/>
        <end position="402"/>
    </location>
</feature>
<evidence type="ECO:0000259" key="3">
    <source>
        <dbReference type="Pfam" id="PF14361"/>
    </source>
</evidence>
<dbReference type="PANTHER" id="PTHR33744">
    <property type="entry name" value="CARBOHYDRATE DIACID REGULATOR"/>
    <property type="match status" value="1"/>
</dbReference>
<keyword evidence="6" id="KW-1185">Reference proteome</keyword>
<dbReference type="RefSeq" id="WP_345353115.1">
    <property type="nucleotide sequence ID" value="NZ_BAABFB010000075.1"/>
</dbReference>
<dbReference type="InterPro" id="IPR025751">
    <property type="entry name" value="RsbRD_N_dom"/>
</dbReference>
<reference evidence="6" key="1">
    <citation type="journal article" date="2019" name="Int. J. Syst. Evol. Microbiol.">
        <title>The Global Catalogue of Microorganisms (GCM) 10K type strain sequencing project: providing services to taxonomists for standard genome sequencing and annotation.</title>
        <authorList>
            <consortium name="The Broad Institute Genomics Platform"/>
            <consortium name="The Broad Institute Genome Sequencing Center for Infectious Disease"/>
            <person name="Wu L."/>
            <person name="Ma J."/>
        </authorList>
    </citation>
    <scope>NUCLEOTIDE SEQUENCE [LARGE SCALE GENOMIC DNA]</scope>
    <source>
        <strain evidence="6">JCM 32206</strain>
    </source>
</reference>
<dbReference type="Pfam" id="PF13556">
    <property type="entry name" value="HTH_30"/>
    <property type="match status" value="1"/>
</dbReference>
<proteinExistence type="inferred from homology"/>
<evidence type="ECO:0000259" key="2">
    <source>
        <dbReference type="Pfam" id="PF13556"/>
    </source>
</evidence>
<dbReference type="InterPro" id="IPR051448">
    <property type="entry name" value="CdaR-like_regulators"/>
</dbReference>
<dbReference type="InterPro" id="IPR025736">
    <property type="entry name" value="PucR_C-HTH_dom"/>
</dbReference>
<evidence type="ECO:0000313" key="6">
    <source>
        <dbReference type="Proteomes" id="UP001501183"/>
    </source>
</evidence>
<dbReference type="Gene3D" id="1.10.10.2840">
    <property type="entry name" value="PucR C-terminal helix-turn-helix domain"/>
    <property type="match status" value="1"/>
</dbReference>
<gene>
    <name evidence="5" type="ORF">GCM10023094_54260</name>
</gene>
<dbReference type="PANTHER" id="PTHR33744:SF1">
    <property type="entry name" value="DNA-BINDING TRANSCRIPTIONAL ACTIVATOR ADER"/>
    <property type="match status" value="1"/>
</dbReference>
<comment type="similarity">
    <text evidence="1">Belongs to the CdaR family.</text>
</comment>
<dbReference type="Pfam" id="PF17853">
    <property type="entry name" value="GGDEF_2"/>
    <property type="match status" value="1"/>
</dbReference>
<evidence type="ECO:0000256" key="1">
    <source>
        <dbReference type="ARBA" id="ARBA00006754"/>
    </source>
</evidence>
<dbReference type="InterPro" id="IPR041522">
    <property type="entry name" value="CdaR_GGDEF"/>
</dbReference>
<evidence type="ECO:0000259" key="4">
    <source>
        <dbReference type="Pfam" id="PF17853"/>
    </source>
</evidence>